<evidence type="ECO:0000259" key="2">
    <source>
        <dbReference type="Pfam" id="PF00061"/>
    </source>
</evidence>
<protein>
    <submittedName>
        <fullName evidence="4">Fatty acid-binding protein, brain</fullName>
    </submittedName>
</protein>
<dbReference type="Gene3D" id="2.40.128.20">
    <property type="match status" value="1"/>
</dbReference>
<evidence type="ECO:0000256" key="1">
    <source>
        <dbReference type="ARBA" id="ARBA00008390"/>
    </source>
</evidence>
<reference evidence="4" key="2">
    <citation type="submission" date="2025-08" db="UniProtKB">
        <authorList>
            <consortium name="RefSeq"/>
        </authorList>
    </citation>
    <scope>IDENTIFICATION</scope>
    <source>
        <tissue evidence="4">Blood</tissue>
    </source>
</reference>
<accession>A0A2D0Q117</accession>
<comment type="similarity">
    <text evidence="1">Belongs to the calycin superfamily. Fatty-acid binding protein (FABP) family.</text>
</comment>
<dbReference type="FunFam" id="2.40.128.20:FF:000001">
    <property type="entry name" value="Fatty acid-binding protein, adipocyte"/>
    <property type="match status" value="1"/>
</dbReference>
<dbReference type="RefSeq" id="XP_017311065.1">
    <property type="nucleotide sequence ID" value="XM_017455576.3"/>
</dbReference>
<dbReference type="Pfam" id="PF00061">
    <property type="entry name" value="Lipocalin"/>
    <property type="match status" value="1"/>
</dbReference>
<keyword evidence="3" id="KW-1185">Reference proteome</keyword>
<name>A0A2D0Q117_ICTPU</name>
<reference evidence="3" key="1">
    <citation type="journal article" date="2016" name="Nat. Commun.">
        <title>The channel catfish genome sequence provides insights into the evolution of scale formation in teleosts.</title>
        <authorList>
            <person name="Liu Z."/>
            <person name="Liu S."/>
            <person name="Yao J."/>
            <person name="Bao L."/>
            <person name="Zhang J."/>
            <person name="Li Y."/>
            <person name="Jiang C."/>
            <person name="Sun L."/>
            <person name="Wang R."/>
            <person name="Zhang Y."/>
            <person name="Zhou T."/>
            <person name="Zeng Q."/>
            <person name="Fu Q."/>
            <person name="Gao S."/>
            <person name="Li N."/>
            <person name="Koren S."/>
            <person name="Jiang Y."/>
            <person name="Zimin A."/>
            <person name="Xu P."/>
            <person name="Phillippy A.M."/>
            <person name="Geng X."/>
            <person name="Song L."/>
            <person name="Sun F."/>
            <person name="Li C."/>
            <person name="Wang X."/>
            <person name="Chen A."/>
            <person name="Jin Y."/>
            <person name="Yuan Z."/>
            <person name="Yang Y."/>
            <person name="Tan S."/>
            <person name="Peatman E."/>
            <person name="Lu J."/>
            <person name="Qin Z."/>
            <person name="Dunham R."/>
            <person name="Li Z."/>
            <person name="Sonstegard T."/>
            <person name="Feng J."/>
            <person name="Danzmann R.G."/>
            <person name="Schroeder S."/>
            <person name="Scheffler B."/>
            <person name="Duke M.V."/>
            <person name="Ballard L."/>
            <person name="Kucuktas H."/>
            <person name="Kaltenboeck L."/>
            <person name="Liu H."/>
            <person name="Armbruster J."/>
            <person name="Xie Y."/>
            <person name="Kirby M.L."/>
            <person name="Tian Y."/>
            <person name="Flanagan M.E."/>
            <person name="Mu W."/>
            <person name="Waldbieser G.C."/>
        </authorList>
    </citation>
    <scope>NUCLEOTIDE SEQUENCE [LARGE SCALE GENOMIC DNA]</scope>
    <source>
        <strain evidence="3">SDA103</strain>
    </source>
</reference>
<organism evidence="3 4">
    <name type="scientific">Ictalurus punctatus</name>
    <name type="common">Channel catfish</name>
    <name type="synonym">Silurus punctatus</name>
    <dbReference type="NCBI Taxonomy" id="7998"/>
    <lineage>
        <taxon>Eukaryota</taxon>
        <taxon>Metazoa</taxon>
        <taxon>Chordata</taxon>
        <taxon>Craniata</taxon>
        <taxon>Vertebrata</taxon>
        <taxon>Euteleostomi</taxon>
        <taxon>Actinopterygii</taxon>
        <taxon>Neopterygii</taxon>
        <taxon>Teleostei</taxon>
        <taxon>Ostariophysi</taxon>
        <taxon>Siluriformes</taxon>
        <taxon>Ictaluridae</taxon>
        <taxon>Ictalurus</taxon>
    </lineage>
</organism>
<dbReference type="InterPro" id="IPR000463">
    <property type="entry name" value="Fatty_acid-bd"/>
</dbReference>
<dbReference type="InterPro" id="IPR012674">
    <property type="entry name" value="Calycin"/>
</dbReference>
<dbReference type="PANTHER" id="PTHR11955">
    <property type="entry name" value="FATTY ACID BINDING PROTEIN"/>
    <property type="match status" value="1"/>
</dbReference>
<dbReference type="SUPFAM" id="SSF50814">
    <property type="entry name" value="Lipocalins"/>
    <property type="match status" value="1"/>
</dbReference>
<dbReference type="KEGG" id="ipu:108257660"/>
<dbReference type="InterPro" id="IPR031259">
    <property type="entry name" value="ILBP"/>
</dbReference>
<proteinExistence type="inferred from homology"/>
<evidence type="ECO:0000313" key="4">
    <source>
        <dbReference type="RefSeq" id="XP_017311065.1"/>
    </source>
</evidence>
<dbReference type="OrthoDB" id="8720553at2759"/>
<gene>
    <name evidence="4" type="primary">LOC108257660</name>
</gene>
<dbReference type="OMA" id="MVTYRMN"/>
<dbReference type="InterPro" id="IPR000566">
    <property type="entry name" value="Lipocln_cytosolic_FA-bd_dom"/>
</dbReference>
<evidence type="ECO:0000313" key="3">
    <source>
        <dbReference type="Proteomes" id="UP000221080"/>
    </source>
</evidence>
<dbReference type="GO" id="GO:0008289">
    <property type="term" value="F:lipid binding"/>
    <property type="evidence" value="ECO:0007669"/>
    <property type="project" value="InterPro"/>
</dbReference>
<feature type="domain" description="Lipocalin/cytosolic fatty-acid binding" evidence="2">
    <location>
        <begin position="6"/>
        <end position="129"/>
    </location>
</feature>
<dbReference type="AlphaFoldDB" id="A0A2D0Q117"/>
<dbReference type="GeneID" id="108257660"/>
<dbReference type="PRINTS" id="PR00178">
    <property type="entry name" value="FATTYACIDBP"/>
</dbReference>
<dbReference type="Proteomes" id="UP000221080">
    <property type="component" value="Chromosome 25"/>
</dbReference>
<sequence length="131" mass="15145">MDAFIGSWKLVKSENFTEYLTALGAGEEQIRVAQIIKPTITFYKDWDYIVVKTVTSIHTGEIWFRLGEEYYEKTKDGRHCKNVVTLEGSKLVQVQMWDDKETTFVREISGKNMVMTLTFEDTVATLTYQAV</sequence>